<evidence type="ECO:0000256" key="1">
    <source>
        <dbReference type="ARBA" id="ARBA00023002"/>
    </source>
</evidence>
<sequence length="323" mass="35889">MAKKVALLIVGGGPIGLACALAAQQQGLDYVVIEKGCLVNSLYRYPVNMTFFSTSERLEIGGIPFVSNNAKPTRPEALEYYRRVAVSKHVNIQLFEKAETIKPAQEGYTVITDKAVYEASNIVIATGFYDIPNLLRIPGEDLPKVTHYYKDPHFYATRKVIVVGANNSSVDAALETYRKGADVTMVIREGEIGKRVKYWVKPDIENRIKESSIKAYFHSSLVGIREQEADILTPEGIITIPNDFVIAATGYQPDFHFLENTGIQLSADGAREPVYNEDTMETNMPGIYLAGVVCGGMNTHVWFIENSREHADKIIRHIAAKTK</sequence>
<dbReference type="EMBL" id="CP149822">
    <property type="protein sequence ID" value="WZN42889.1"/>
    <property type="molecule type" value="Genomic_DNA"/>
</dbReference>
<dbReference type="Proteomes" id="UP001485459">
    <property type="component" value="Chromosome"/>
</dbReference>
<dbReference type="PRINTS" id="PR00368">
    <property type="entry name" value="FADPNR"/>
</dbReference>
<keyword evidence="1" id="KW-0560">Oxidoreductase</keyword>
<dbReference type="InterPro" id="IPR036188">
    <property type="entry name" value="FAD/NAD-bd_sf"/>
</dbReference>
<accession>A0ABZ2YVP6</accession>
<dbReference type="InterPro" id="IPR023856">
    <property type="entry name" value="Bdr"/>
</dbReference>
<name>A0ABZ2YVP6_9BACT</name>
<evidence type="ECO:0000313" key="3">
    <source>
        <dbReference type="Proteomes" id="UP001485459"/>
    </source>
</evidence>
<proteinExistence type="predicted"/>
<organism evidence="2 3">
    <name type="scientific">Chitinophaga pollutisoli</name>
    <dbReference type="NCBI Taxonomy" id="3133966"/>
    <lineage>
        <taxon>Bacteria</taxon>
        <taxon>Pseudomonadati</taxon>
        <taxon>Bacteroidota</taxon>
        <taxon>Chitinophagia</taxon>
        <taxon>Chitinophagales</taxon>
        <taxon>Chitinophagaceae</taxon>
        <taxon>Chitinophaga</taxon>
    </lineage>
</organism>
<evidence type="ECO:0000313" key="2">
    <source>
        <dbReference type="EMBL" id="WZN42889.1"/>
    </source>
</evidence>
<dbReference type="Pfam" id="PF13738">
    <property type="entry name" value="Pyr_redox_3"/>
    <property type="match status" value="1"/>
</dbReference>
<protein>
    <submittedName>
        <fullName evidence="2">YpdA family putative bacillithiol disulfide reductase</fullName>
    </submittedName>
</protein>
<dbReference type="PROSITE" id="PS51257">
    <property type="entry name" value="PROKAR_LIPOPROTEIN"/>
    <property type="match status" value="1"/>
</dbReference>
<dbReference type="RefSeq" id="WP_341837716.1">
    <property type="nucleotide sequence ID" value="NZ_CP149822.1"/>
</dbReference>
<keyword evidence="3" id="KW-1185">Reference proteome</keyword>
<gene>
    <name evidence="2" type="ORF">WJU16_07560</name>
</gene>
<dbReference type="NCBIfam" id="TIGR04018">
    <property type="entry name" value="Bthiol_YpdA"/>
    <property type="match status" value="1"/>
</dbReference>
<dbReference type="Gene3D" id="3.50.50.60">
    <property type="entry name" value="FAD/NAD(P)-binding domain"/>
    <property type="match status" value="1"/>
</dbReference>
<dbReference type="SUPFAM" id="SSF51905">
    <property type="entry name" value="FAD/NAD(P)-binding domain"/>
    <property type="match status" value="1"/>
</dbReference>
<dbReference type="PANTHER" id="PTHR42949:SF3">
    <property type="entry name" value="ANAEROBIC GLYCEROL-3-PHOSPHATE DEHYDROGENASE SUBUNIT B"/>
    <property type="match status" value="1"/>
</dbReference>
<dbReference type="InterPro" id="IPR051691">
    <property type="entry name" value="Metab_Enz_Cyan_OpOx_G3PDH"/>
</dbReference>
<dbReference type="PRINTS" id="PR00469">
    <property type="entry name" value="PNDRDTASEII"/>
</dbReference>
<reference evidence="3" key="1">
    <citation type="submission" date="2024-03" db="EMBL/GenBank/DDBJ databases">
        <title>Chitinophaga horti sp. nov., isolated from garden soil.</title>
        <authorList>
            <person name="Lee D.S."/>
            <person name="Han D.M."/>
            <person name="Baek J.H."/>
            <person name="Choi D.G."/>
            <person name="Jeon J.H."/>
            <person name="Jeon C.O."/>
        </authorList>
    </citation>
    <scope>NUCLEOTIDE SEQUENCE [LARGE SCALE GENOMIC DNA]</scope>
    <source>
        <strain evidence="3">GPA1</strain>
    </source>
</reference>
<dbReference type="PANTHER" id="PTHR42949">
    <property type="entry name" value="ANAEROBIC GLYCEROL-3-PHOSPHATE DEHYDROGENASE SUBUNIT B"/>
    <property type="match status" value="1"/>
</dbReference>